<reference evidence="1 2" key="1">
    <citation type="submission" date="2017-03" db="EMBL/GenBank/DDBJ databases">
        <authorList>
            <person name="Afonso C.L."/>
            <person name="Miller P.J."/>
            <person name="Scott M.A."/>
            <person name="Spackman E."/>
            <person name="Goraichik I."/>
            <person name="Dimitrov K.M."/>
            <person name="Suarez D.L."/>
            <person name="Swayne D.E."/>
        </authorList>
    </citation>
    <scope>NUCLEOTIDE SEQUENCE [LARGE SCALE GENOMIC DNA]</scope>
    <source>
        <strain evidence="1 2">CNRZ 918</strain>
    </source>
</reference>
<sequence>MTDYTKFYEGDLRAARNVLNERIAELIANGPETAHDEMKLQKFIERRDAIVKLMPSRVNGSKRVKWGTPLLDAAKRKAEGES</sequence>
<proteinExistence type="predicted"/>
<evidence type="ECO:0000313" key="1">
    <source>
        <dbReference type="EMBL" id="SMX97707.1"/>
    </source>
</evidence>
<protein>
    <submittedName>
        <fullName evidence="1">Uncharacterized protein</fullName>
    </submittedName>
</protein>
<dbReference type="AlphaFoldDB" id="A0A2H1KD27"/>
<dbReference type="RefSeq" id="WP_101620407.1">
    <property type="nucleotide sequence ID" value="NZ_FXZD01000007.1"/>
</dbReference>
<name>A0A2H1KD27_9MICO</name>
<dbReference type="Proteomes" id="UP000234433">
    <property type="component" value="Unassembled WGS sequence"/>
</dbReference>
<organism evidence="1 2">
    <name type="scientific">Brevibacterium antiquum CNRZ 918</name>
    <dbReference type="NCBI Taxonomy" id="1255637"/>
    <lineage>
        <taxon>Bacteria</taxon>
        <taxon>Bacillati</taxon>
        <taxon>Actinomycetota</taxon>
        <taxon>Actinomycetes</taxon>
        <taxon>Micrococcales</taxon>
        <taxon>Brevibacteriaceae</taxon>
        <taxon>Brevibacterium</taxon>
    </lineage>
</organism>
<dbReference type="EMBL" id="FXZD01000007">
    <property type="protein sequence ID" value="SMX97707.1"/>
    <property type="molecule type" value="Genomic_DNA"/>
</dbReference>
<gene>
    <name evidence="1" type="ORF">BANT918_02351</name>
</gene>
<evidence type="ECO:0000313" key="2">
    <source>
        <dbReference type="Proteomes" id="UP000234433"/>
    </source>
</evidence>
<accession>A0A2H1KD27</accession>